<dbReference type="Proteomes" id="UP000241462">
    <property type="component" value="Unassembled WGS sequence"/>
</dbReference>
<dbReference type="EMBL" id="KZ678377">
    <property type="protein sequence ID" value="PSS02410.1"/>
    <property type="molecule type" value="Genomic_DNA"/>
</dbReference>
<sequence length="177" mass="20130">MLNHESGLPEECQPPCDEDSLDLSSYWCELPAHKTPGILRTTLSEAWVPPDLADTERFYAFNERVFPGSTAPPPNPVSFLYMPTKSKLHDKTPRKELQTLSVEGHHTSWRQQIKAVENEPDSPVPIHIPSPTQRRRGDIAWGWPWLDTHSVSSTQYHRIAINEDEYRDCASGGLETE</sequence>
<gene>
    <name evidence="1" type="ORF">BD289DRAFT_421895</name>
</gene>
<dbReference type="OrthoDB" id="10668311at2759"/>
<accession>A0A2T3AL14</accession>
<evidence type="ECO:0000313" key="1">
    <source>
        <dbReference type="EMBL" id="PSS02410.1"/>
    </source>
</evidence>
<name>A0A2T3AL14_9PEZI</name>
<evidence type="ECO:0000313" key="2">
    <source>
        <dbReference type="Proteomes" id="UP000241462"/>
    </source>
</evidence>
<reference evidence="1 2" key="1">
    <citation type="journal article" date="2018" name="Mycol. Prog.">
        <title>Coniella lustricola, a new species from submerged detritus.</title>
        <authorList>
            <person name="Raudabaugh D.B."/>
            <person name="Iturriaga T."/>
            <person name="Carver A."/>
            <person name="Mondo S."/>
            <person name="Pangilinan J."/>
            <person name="Lipzen A."/>
            <person name="He G."/>
            <person name="Amirebrahimi M."/>
            <person name="Grigoriev I.V."/>
            <person name="Miller A.N."/>
        </authorList>
    </citation>
    <scope>NUCLEOTIDE SEQUENCE [LARGE SCALE GENOMIC DNA]</scope>
    <source>
        <strain evidence="1 2">B22-T-1</strain>
    </source>
</reference>
<dbReference type="AlphaFoldDB" id="A0A2T3AL14"/>
<keyword evidence="2" id="KW-1185">Reference proteome</keyword>
<proteinExistence type="predicted"/>
<protein>
    <submittedName>
        <fullName evidence="1">Uncharacterized protein</fullName>
    </submittedName>
</protein>
<organism evidence="1 2">
    <name type="scientific">Coniella lustricola</name>
    <dbReference type="NCBI Taxonomy" id="2025994"/>
    <lineage>
        <taxon>Eukaryota</taxon>
        <taxon>Fungi</taxon>
        <taxon>Dikarya</taxon>
        <taxon>Ascomycota</taxon>
        <taxon>Pezizomycotina</taxon>
        <taxon>Sordariomycetes</taxon>
        <taxon>Sordariomycetidae</taxon>
        <taxon>Diaporthales</taxon>
        <taxon>Schizoparmaceae</taxon>
        <taxon>Coniella</taxon>
    </lineage>
</organism>
<dbReference type="InParanoid" id="A0A2T3AL14"/>